<name>A0A5J4W5A5_9EUKA</name>
<dbReference type="SUPFAM" id="SSF53098">
    <property type="entry name" value="Ribonuclease H-like"/>
    <property type="match status" value="1"/>
</dbReference>
<protein>
    <submittedName>
        <fullName evidence="1">Uncharacterized protein</fullName>
    </submittedName>
</protein>
<gene>
    <name evidence="1" type="ORF">EZS28_014598</name>
</gene>
<accession>A0A5J4W5A5</accession>
<dbReference type="CDD" id="cd09275">
    <property type="entry name" value="RNase_HI_RT_DIRS1"/>
    <property type="match status" value="1"/>
</dbReference>
<dbReference type="InterPro" id="IPR012337">
    <property type="entry name" value="RNaseH-like_sf"/>
</dbReference>
<proteinExistence type="predicted"/>
<organism evidence="1 2">
    <name type="scientific">Streblomastix strix</name>
    <dbReference type="NCBI Taxonomy" id="222440"/>
    <lineage>
        <taxon>Eukaryota</taxon>
        <taxon>Metamonada</taxon>
        <taxon>Preaxostyla</taxon>
        <taxon>Oxymonadida</taxon>
        <taxon>Streblomastigidae</taxon>
        <taxon>Streblomastix</taxon>
    </lineage>
</organism>
<dbReference type="AlphaFoldDB" id="A0A5J4W5A5"/>
<sequence length="341" mass="39552">MKETTPDLILTTDTSEYGWGMTLEHNQEQIMDAGQWLGSWHLHSSNWNELAAVLISLRLWKETIQKWKIKCILLKTDNATTEFSIRRQRAASAILHLVREIFLLLDSLNLTIQTEHLPGLLNTTADALSRLCWIGDYIINPYLLLEVLHLIDFRPTLDAFVHRTNKQLDRYCSLQEDRKVFAINAMNIPWRGEELLLHPQIGLILKVIQKLIKDKAAVPTLPRCNSRPIGISPNLRQVNERRTETPNRNNRADKDKYRDGEQLYRQLAESTNLSQIAFETLIADQNIETWRKRRAELTSLAQYIKEKGISAKKDLLNIQSYFELVNAQSWYKSRGGPKLQK</sequence>
<dbReference type="PANTHER" id="PTHR33050">
    <property type="entry name" value="REVERSE TRANSCRIPTASE DOMAIN-CONTAINING PROTEIN"/>
    <property type="match status" value="1"/>
</dbReference>
<dbReference type="EMBL" id="SNRW01003423">
    <property type="protein sequence ID" value="KAA6389875.1"/>
    <property type="molecule type" value="Genomic_DNA"/>
</dbReference>
<comment type="caution">
    <text evidence="1">The sequence shown here is derived from an EMBL/GenBank/DDBJ whole genome shotgun (WGS) entry which is preliminary data.</text>
</comment>
<dbReference type="OrthoDB" id="2897838at2759"/>
<reference evidence="1 2" key="1">
    <citation type="submission" date="2019-03" db="EMBL/GenBank/DDBJ databases">
        <title>Single cell metagenomics reveals metabolic interactions within the superorganism composed of flagellate Streblomastix strix and complex community of Bacteroidetes bacteria on its surface.</title>
        <authorList>
            <person name="Treitli S.C."/>
            <person name="Kolisko M."/>
            <person name="Husnik F."/>
            <person name="Keeling P."/>
            <person name="Hampl V."/>
        </authorList>
    </citation>
    <scope>NUCLEOTIDE SEQUENCE [LARGE SCALE GENOMIC DNA]</scope>
    <source>
        <strain evidence="1">ST1C</strain>
    </source>
</reference>
<dbReference type="PANTHER" id="PTHR33050:SF7">
    <property type="entry name" value="RIBONUCLEASE H"/>
    <property type="match status" value="1"/>
</dbReference>
<evidence type="ECO:0000313" key="1">
    <source>
        <dbReference type="EMBL" id="KAA6389875.1"/>
    </source>
</evidence>
<dbReference type="Proteomes" id="UP000324800">
    <property type="component" value="Unassembled WGS sequence"/>
</dbReference>
<evidence type="ECO:0000313" key="2">
    <source>
        <dbReference type="Proteomes" id="UP000324800"/>
    </source>
</evidence>
<dbReference type="InterPro" id="IPR052055">
    <property type="entry name" value="Hepadnavirus_pol/RT"/>
</dbReference>